<evidence type="ECO:0000313" key="1">
    <source>
        <dbReference type="EMBL" id="KAJ0184211.1"/>
    </source>
</evidence>
<comment type="caution">
    <text evidence="1">The sequence shown here is derived from an EMBL/GenBank/DDBJ whole genome shotgun (WGS) entry which is preliminary data.</text>
</comment>
<protein>
    <submittedName>
        <fullName evidence="1">Uncharacterized protein</fullName>
    </submittedName>
</protein>
<sequence>MAEAASNDGLILFVDAETGAECFQVNLGSADLVSVDQGTLAKKKLLLIKMVSSDAYTVEGDRYRCKQCTRYTSYCVEKMKRHIRKVHEGLNPYKCSLCEYSTYNSVLFQEHVWIHEGVKPYECAFCKYRSVSKKNLKKHELIHRPNYPLRCKKCKYIARHNRALKCHMQETHGTQDNEKEANAKKKQEDGEKIVCLKRCTMCEKVLCKSELNQHMLGHGVAMIKSGRKVKKYVFTCQICKWMGSSKPKILLHLIHHPNQDLNECKVDLSVLRECGILPAA</sequence>
<organism evidence="1 2">
    <name type="scientific">Dendrolimus kikuchii</name>
    <dbReference type="NCBI Taxonomy" id="765133"/>
    <lineage>
        <taxon>Eukaryota</taxon>
        <taxon>Metazoa</taxon>
        <taxon>Ecdysozoa</taxon>
        <taxon>Arthropoda</taxon>
        <taxon>Hexapoda</taxon>
        <taxon>Insecta</taxon>
        <taxon>Pterygota</taxon>
        <taxon>Neoptera</taxon>
        <taxon>Endopterygota</taxon>
        <taxon>Lepidoptera</taxon>
        <taxon>Glossata</taxon>
        <taxon>Ditrysia</taxon>
        <taxon>Bombycoidea</taxon>
        <taxon>Lasiocampidae</taxon>
        <taxon>Dendrolimus</taxon>
    </lineage>
</organism>
<proteinExistence type="predicted"/>
<name>A0ACC1DJY5_9NEOP</name>
<evidence type="ECO:0000313" key="2">
    <source>
        <dbReference type="Proteomes" id="UP000824533"/>
    </source>
</evidence>
<dbReference type="Proteomes" id="UP000824533">
    <property type="component" value="Linkage Group LG01"/>
</dbReference>
<dbReference type="EMBL" id="CM034387">
    <property type="protein sequence ID" value="KAJ0184211.1"/>
    <property type="molecule type" value="Genomic_DNA"/>
</dbReference>
<keyword evidence="2" id="KW-1185">Reference proteome</keyword>
<reference evidence="1 2" key="1">
    <citation type="journal article" date="2021" name="Front. Genet.">
        <title>Chromosome-Level Genome Assembly Reveals Significant Gene Expansion in the Toll and IMD Signaling Pathways of Dendrolimus kikuchii.</title>
        <authorList>
            <person name="Zhou J."/>
            <person name="Wu P."/>
            <person name="Xiong Z."/>
            <person name="Liu N."/>
            <person name="Zhao N."/>
            <person name="Ji M."/>
            <person name="Qiu Y."/>
            <person name="Yang B."/>
        </authorList>
    </citation>
    <scope>NUCLEOTIDE SEQUENCE [LARGE SCALE GENOMIC DNA]</scope>
    <source>
        <strain evidence="1">Ann1</strain>
    </source>
</reference>
<gene>
    <name evidence="1" type="ORF">K1T71_000634</name>
</gene>
<accession>A0ACC1DJY5</accession>